<dbReference type="Proteomes" id="UP001177023">
    <property type="component" value="Unassembled WGS sequence"/>
</dbReference>
<feature type="non-terminal residue" evidence="4">
    <location>
        <position position="1"/>
    </location>
</feature>
<reference evidence="4" key="1">
    <citation type="submission" date="2023-06" db="EMBL/GenBank/DDBJ databases">
        <authorList>
            <person name="Delattre M."/>
        </authorList>
    </citation>
    <scope>NUCLEOTIDE SEQUENCE</scope>
    <source>
        <strain evidence="4">AF72</strain>
    </source>
</reference>
<dbReference type="Gene3D" id="2.60.210.10">
    <property type="entry name" value="Apoptosis, Tumor Necrosis Factor Receptor Associated Protein 2, Chain A"/>
    <property type="match status" value="1"/>
</dbReference>
<sequence length="417" mass="47034">MDSDVNGSSGVAAEFEDKRRSKKNSSNPQGRDGSPEPTRPADTPKMFVSGPPKRLFASQAGCSSTNPVPNIADDNQLTSGDGCGSEYVRSSFDDLTGTVPMRPGKTEGSIKLNIPNLSSLRAKVNTSYHNIANLPWRLAAKTECTKRTSHVKYFSVYIDCNPESESTLWSCDAVVEFRLISLKDGVPDFSRHFTNKFNYNSNNWGFPSFMEWTDILNPEKGYIRGDRVVVEAKITVQKVVGVRRLPSFEFLNPLPTSSAILVIDGMRLHVSKEYLALHSPVFNAMFYSNFSEREKKEIPVEDVIFDEFVELLNVVYPSRRPVSTENVEFLLELGDKFEMQFVLEECERFLISSEDIGLVTKLVWADQYILAKLQHSCIHSLKTYSDVRAIKNTEEYKNLSDTTKTALLEKVFKVVKE</sequence>
<accession>A0AA36G333</accession>
<dbReference type="Pfam" id="PF00917">
    <property type="entry name" value="MATH"/>
    <property type="match status" value="1"/>
</dbReference>
<evidence type="ECO:0000259" key="2">
    <source>
        <dbReference type="PROSITE" id="PS50097"/>
    </source>
</evidence>
<dbReference type="PROSITE" id="PS50144">
    <property type="entry name" value="MATH"/>
    <property type="match status" value="1"/>
</dbReference>
<feature type="domain" description="MATH" evidence="3">
    <location>
        <begin position="107"/>
        <end position="234"/>
    </location>
</feature>
<dbReference type="EMBL" id="CATQJA010002651">
    <property type="protein sequence ID" value="CAJ0577714.1"/>
    <property type="molecule type" value="Genomic_DNA"/>
</dbReference>
<protein>
    <submittedName>
        <fullName evidence="4">Uncharacterized protein</fullName>
    </submittedName>
</protein>
<evidence type="ECO:0000259" key="3">
    <source>
        <dbReference type="PROSITE" id="PS50144"/>
    </source>
</evidence>
<proteinExistence type="predicted"/>
<dbReference type="PROSITE" id="PS50097">
    <property type="entry name" value="BTB"/>
    <property type="match status" value="1"/>
</dbReference>
<dbReference type="Gene3D" id="3.30.710.10">
    <property type="entry name" value="Potassium Channel Kv1.1, Chain A"/>
    <property type="match status" value="1"/>
</dbReference>
<dbReference type="InterPro" id="IPR002083">
    <property type="entry name" value="MATH/TRAF_dom"/>
</dbReference>
<name>A0AA36G333_9BILA</name>
<evidence type="ECO:0000313" key="4">
    <source>
        <dbReference type="EMBL" id="CAJ0577714.1"/>
    </source>
</evidence>
<organism evidence="4 5">
    <name type="scientific">Mesorhabditis spiculigera</name>
    <dbReference type="NCBI Taxonomy" id="96644"/>
    <lineage>
        <taxon>Eukaryota</taxon>
        <taxon>Metazoa</taxon>
        <taxon>Ecdysozoa</taxon>
        <taxon>Nematoda</taxon>
        <taxon>Chromadorea</taxon>
        <taxon>Rhabditida</taxon>
        <taxon>Rhabditina</taxon>
        <taxon>Rhabditomorpha</taxon>
        <taxon>Rhabditoidea</taxon>
        <taxon>Rhabditidae</taxon>
        <taxon>Mesorhabditinae</taxon>
        <taxon>Mesorhabditis</taxon>
    </lineage>
</organism>
<dbReference type="InterPro" id="IPR008974">
    <property type="entry name" value="TRAF-like"/>
</dbReference>
<evidence type="ECO:0000256" key="1">
    <source>
        <dbReference type="SAM" id="MobiDB-lite"/>
    </source>
</evidence>
<dbReference type="SUPFAM" id="SSF54695">
    <property type="entry name" value="POZ domain"/>
    <property type="match status" value="1"/>
</dbReference>
<dbReference type="PANTHER" id="PTHR47022:SF1">
    <property type="entry name" value="BTB AND MATH DOMAIN-CONTAINING PROTEIN 36-RELATED"/>
    <property type="match status" value="1"/>
</dbReference>
<dbReference type="AlphaFoldDB" id="A0AA36G333"/>
<dbReference type="InterPro" id="IPR011333">
    <property type="entry name" value="SKP1/BTB/POZ_sf"/>
</dbReference>
<keyword evidence="5" id="KW-1185">Reference proteome</keyword>
<gene>
    <name evidence="4" type="ORF">MSPICULIGERA_LOCUS15982</name>
</gene>
<dbReference type="SMART" id="SM00225">
    <property type="entry name" value="BTB"/>
    <property type="match status" value="1"/>
</dbReference>
<dbReference type="PANTHER" id="PTHR47022">
    <property type="entry name" value="BTB AND MATH DOMAIN-CONTAINING PROTEIN 36-RELATED"/>
    <property type="match status" value="1"/>
</dbReference>
<comment type="caution">
    <text evidence="4">The sequence shown here is derived from an EMBL/GenBank/DDBJ whole genome shotgun (WGS) entry which is preliminary data.</text>
</comment>
<dbReference type="SMART" id="SM00061">
    <property type="entry name" value="MATH"/>
    <property type="match status" value="1"/>
</dbReference>
<feature type="domain" description="BTB" evidence="2">
    <location>
        <begin position="257"/>
        <end position="324"/>
    </location>
</feature>
<dbReference type="SUPFAM" id="SSF49599">
    <property type="entry name" value="TRAF domain-like"/>
    <property type="match status" value="1"/>
</dbReference>
<feature type="region of interest" description="Disordered" evidence="1">
    <location>
        <begin position="1"/>
        <end position="50"/>
    </location>
</feature>
<evidence type="ECO:0000313" key="5">
    <source>
        <dbReference type="Proteomes" id="UP001177023"/>
    </source>
</evidence>
<dbReference type="InterPro" id="IPR000210">
    <property type="entry name" value="BTB/POZ_dom"/>
</dbReference>
<dbReference type="Pfam" id="PF00651">
    <property type="entry name" value="BTB"/>
    <property type="match status" value="1"/>
</dbReference>